<proteinExistence type="predicted"/>
<accession>U4L9Q4</accession>
<protein>
    <submittedName>
        <fullName evidence="1">Uncharacterized protein</fullName>
    </submittedName>
</protein>
<dbReference type="EMBL" id="HF936168">
    <property type="protein sequence ID" value="CCX15425.1"/>
    <property type="molecule type" value="Genomic_DNA"/>
</dbReference>
<sequence length="17" mass="1803">MVGQDRVMLRSAGRLGG</sequence>
<name>U4L9Q4_PYROM</name>
<gene>
    <name evidence="1" type="ORF">PCON_01700</name>
</gene>
<reference evidence="1 2" key="1">
    <citation type="journal article" date="2013" name="PLoS Genet.">
        <title>The genome and development-dependent transcriptomes of Pyronema confluens: a window into fungal evolution.</title>
        <authorList>
            <person name="Traeger S."/>
            <person name="Altegoer F."/>
            <person name="Freitag M."/>
            <person name="Gabaldon T."/>
            <person name="Kempken F."/>
            <person name="Kumar A."/>
            <person name="Marcet-Houben M."/>
            <person name="Poggeler S."/>
            <person name="Stajich J.E."/>
            <person name="Nowrousian M."/>
        </authorList>
    </citation>
    <scope>NUCLEOTIDE SEQUENCE [LARGE SCALE GENOMIC DNA]</scope>
    <source>
        <strain evidence="2">CBS 100304</strain>
        <tissue evidence="1">Vegetative mycelium</tissue>
    </source>
</reference>
<evidence type="ECO:0000313" key="1">
    <source>
        <dbReference type="EMBL" id="CCX15425.1"/>
    </source>
</evidence>
<organism evidence="1 2">
    <name type="scientific">Pyronema omphalodes (strain CBS 100304)</name>
    <name type="common">Pyronema confluens</name>
    <dbReference type="NCBI Taxonomy" id="1076935"/>
    <lineage>
        <taxon>Eukaryota</taxon>
        <taxon>Fungi</taxon>
        <taxon>Dikarya</taxon>
        <taxon>Ascomycota</taxon>
        <taxon>Pezizomycotina</taxon>
        <taxon>Pezizomycetes</taxon>
        <taxon>Pezizales</taxon>
        <taxon>Pyronemataceae</taxon>
        <taxon>Pyronema</taxon>
    </lineage>
</organism>
<evidence type="ECO:0000313" key="2">
    <source>
        <dbReference type="Proteomes" id="UP000018144"/>
    </source>
</evidence>
<keyword evidence="2" id="KW-1185">Reference proteome</keyword>
<dbReference type="Proteomes" id="UP000018144">
    <property type="component" value="Unassembled WGS sequence"/>
</dbReference>
<dbReference type="AlphaFoldDB" id="U4L9Q4"/>